<feature type="transmembrane region" description="Helical" evidence="7">
    <location>
        <begin position="129"/>
        <end position="146"/>
    </location>
</feature>
<name>A0A917S2J2_9BACL</name>
<reference evidence="9" key="2">
    <citation type="submission" date="2020-09" db="EMBL/GenBank/DDBJ databases">
        <authorList>
            <person name="Sun Q."/>
            <person name="Ohkuma M."/>
        </authorList>
    </citation>
    <scope>NUCLEOTIDE SEQUENCE</scope>
    <source>
        <strain evidence="9">JCM 15325</strain>
    </source>
</reference>
<reference evidence="9" key="1">
    <citation type="journal article" date="2014" name="Int. J. Syst. Evol. Microbiol.">
        <title>Complete genome sequence of Corynebacterium casei LMG S-19264T (=DSM 44701T), isolated from a smear-ripened cheese.</title>
        <authorList>
            <consortium name="US DOE Joint Genome Institute (JGI-PGF)"/>
            <person name="Walter F."/>
            <person name="Albersmeier A."/>
            <person name="Kalinowski J."/>
            <person name="Ruckert C."/>
        </authorList>
    </citation>
    <scope>NUCLEOTIDE SEQUENCE</scope>
    <source>
        <strain evidence="9">JCM 15325</strain>
    </source>
</reference>
<feature type="domain" description="EamA" evidence="8">
    <location>
        <begin position="6"/>
        <end position="143"/>
    </location>
</feature>
<feature type="transmembrane region" description="Helical" evidence="7">
    <location>
        <begin position="273"/>
        <end position="291"/>
    </location>
</feature>
<keyword evidence="6 7" id="KW-0472">Membrane</keyword>
<evidence type="ECO:0000259" key="8">
    <source>
        <dbReference type="Pfam" id="PF00892"/>
    </source>
</evidence>
<organism evidence="9 10">
    <name type="scientific">Sporolactobacillus putidus</name>
    <dbReference type="NCBI Taxonomy" id="492735"/>
    <lineage>
        <taxon>Bacteria</taxon>
        <taxon>Bacillati</taxon>
        <taxon>Bacillota</taxon>
        <taxon>Bacilli</taxon>
        <taxon>Bacillales</taxon>
        <taxon>Sporolactobacillaceae</taxon>
        <taxon>Sporolactobacillus</taxon>
    </lineage>
</organism>
<evidence type="ECO:0000256" key="7">
    <source>
        <dbReference type="SAM" id="Phobius"/>
    </source>
</evidence>
<evidence type="ECO:0000256" key="4">
    <source>
        <dbReference type="ARBA" id="ARBA00022692"/>
    </source>
</evidence>
<comment type="caution">
    <text evidence="9">The sequence shown here is derived from an EMBL/GenBank/DDBJ whole genome shotgun (WGS) entry which is preliminary data.</text>
</comment>
<accession>A0A917S2J2</accession>
<gene>
    <name evidence="9" type="ORF">GCM10007968_12490</name>
</gene>
<keyword evidence="5 7" id="KW-1133">Transmembrane helix</keyword>
<dbReference type="SUPFAM" id="SSF103481">
    <property type="entry name" value="Multidrug resistance efflux transporter EmrE"/>
    <property type="match status" value="2"/>
</dbReference>
<dbReference type="RefSeq" id="WP_188802227.1">
    <property type="nucleotide sequence ID" value="NZ_BMOK01000004.1"/>
</dbReference>
<feature type="transmembrane region" description="Helical" evidence="7">
    <location>
        <begin position="214"/>
        <end position="235"/>
    </location>
</feature>
<feature type="transmembrane region" description="Helical" evidence="7">
    <location>
        <begin position="185"/>
        <end position="202"/>
    </location>
</feature>
<keyword evidence="3" id="KW-1003">Cell membrane</keyword>
<comment type="subcellular location">
    <subcellularLocation>
        <location evidence="1">Cell membrane</location>
        <topology evidence="1">Multi-pass membrane protein</topology>
    </subcellularLocation>
</comment>
<protein>
    <submittedName>
        <fullName evidence="9">Membrane protein</fullName>
    </submittedName>
</protein>
<evidence type="ECO:0000256" key="2">
    <source>
        <dbReference type="ARBA" id="ARBA00007362"/>
    </source>
</evidence>
<evidence type="ECO:0000313" key="9">
    <source>
        <dbReference type="EMBL" id="GGL49820.1"/>
    </source>
</evidence>
<evidence type="ECO:0000313" key="10">
    <source>
        <dbReference type="Proteomes" id="UP000654670"/>
    </source>
</evidence>
<dbReference type="Proteomes" id="UP000654670">
    <property type="component" value="Unassembled WGS sequence"/>
</dbReference>
<feature type="transmembrane region" description="Helical" evidence="7">
    <location>
        <begin position="35"/>
        <end position="59"/>
    </location>
</feature>
<feature type="transmembrane region" description="Helical" evidence="7">
    <location>
        <begin position="71"/>
        <end position="92"/>
    </location>
</feature>
<dbReference type="EMBL" id="BMOK01000004">
    <property type="protein sequence ID" value="GGL49820.1"/>
    <property type="molecule type" value="Genomic_DNA"/>
</dbReference>
<dbReference type="PANTHER" id="PTHR32322:SF18">
    <property type="entry name" value="S-ADENOSYLMETHIONINE_S-ADENOSYLHOMOCYSTEINE TRANSPORTER"/>
    <property type="match status" value="1"/>
</dbReference>
<feature type="transmembrane region" description="Helical" evidence="7">
    <location>
        <begin position="152"/>
        <end position="173"/>
    </location>
</feature>
<keyword evidence="10" id="KW-1185">Reference proteome</keyword>
<dbReference type="GO" id="GO:0005886">
    <property type="term" value="C:plasma membrane"/>
    <property type="evidence" value="ECO:0007669"/>
    <property type="project" value="UniProtKB-SubCell"/>
</dbReference>
<feature type="domain" description="EamA" evidence="8">
    <location>
        <begin position="154"/>
        <end position="289"/>
    </location>
</feature>
<keyword evidence="4 7" id="KW-0812">Transmembrane</keyword>
<evidence type="ECO:0000256" key="1">
    <source>
        <dbReference type="ARBA" id="ARBA00004651"/>
    </source>
</evidence>
<evidence type="ECO:0000256" key="5">
    <source>
        <dbReference type="ARBA" id="ARBA00022989"/>
    </source>
</evidence>
<feature type="transmembrane region" description="Helical" evidence="7">
    <location>
        <begin position="98"/>
        <end position="120"/>
    </location>
</feature>
<evidence type="ECO:0000256" key="3">
    <source>
        <dbReference type="ARBA" id="ARBA00022475"/>
    </source>
</evidence>
<sequence length="313" mass="33756">MKPSIIGALCLSLAAGIWGGMYVVSKYILNYVSPLALVWFRYALAVSVLFFIILIMRIRKHERTHLKKNDWIMLVWIGFIGYFVSIVCQFTGTKLSDAHTGSIITSATPAFVVVFARIILKEALTVKKVLSLVIATTGVVITIGLPDHPGDYFWGCLILVLAAVTWALLSVYVKKASATLSSLTITAYAMLFALFFTTPFMAHDWAAGSVHLESSTIVLGVLYLGIISTAGAFFLWNKGLAMMDAGIGSLFLFFQPMIGTLLGWLLLGEKLTMGFGIGSVMILLGVAVAAMEKKHEPASGNADASCSGNTPAK</sequence>
<dbReference type="InterPro" id="IPR000620">
    <property type="entry name" value="EamA_dom"/>
</dbReference>
<proteinExistence type="inferred from homology"/>
<dbReference type="PANTHER" id="PTHR32322">
    <property type="entry name" value="INNER MEMBRANE TRANSPORTER"/>
    <property type="match status" value="1"/>
</dbReference>
<evidence type="ECO:0000256" key="6">
    <source>
        <dbReference type="ARBA" id="ARBA00023136"/>
    </source>
</evidence>
<feature type="transmembrane region" description="Helical" evidence="7">
    <location>
        <begin position="247"/>
        <end position="267"/>
    </location>
</feature>
<dbReference type="Pfam" id="PF00892">
    <property type="entry name" value="EamA"/>
    <property type="match status" value="2"/>
</dbReference>
<dbReference type="InterPro" id="IPR037185">
    <property type="entry name" value="EmrE-like"/>
</dbReference>
<dbReference type="InterPro" id="IPR050638">
    <property type="entry name" value="AA-Vitamin_Transporters"/>
</dbReference>
<dbReference type="AlphaFoldDB" id="A0A917S2J2"/>
<comment type="similarity">
    <text evidence="2">Belongs to the EamA transporter family.</text>
</comment>